<keyword evidence="1" id="KW-0677">Repeat</keyword>
<dbReference type="NCBIfam" id="TIGR00756">
    <property type="entry name" value="PPR"/>
    <property type="match status" value="5"/>
</dbReference>
<proteinExistence type="predicted"/>
<dbReference type="EC" id="5.2.1.8" evidence="4"/>
<dbReference type="Pfam" id="PF01535">
    <property type="entry name" value="PPR"/>
    <property type="match status" value="2"/>
</dbReference>
<dbReference type="PANTHER" id="PTHR47926">
    <property type="entry name" value="PENTATRICOPEPTIDE REPEAT-CONTAINING PROTEIN"/>
    <property type="match status" value="1"/>
</dbReference>
<feature type="repeat" description="PPR" evidence="2">
    <location>
        <begin position="192"/>
        <end position="226"/>
    </location>
</feature>
<dbReference type="Pfam" id="PF13041">
    <property type="entry name" value="PPR_2"/>
    <property type="match status" value="1"/>
</dbReference>
<sequence>MTSISLLLARLHKLPPPKAFILPRNRNHIFVPPNSSHFNDQSPINQTQSKYNPEDPGERIADLLSNSTHLLLLRQIHAHVIRTHFLESSNLPLHWNNLIRSYTRLNSPIRAFQVYLAMSRCGLFPDHYTLPITLKAVGQIYSLKTSQQLHGVAIRHGLDGNEFVESGLIRVYLKGGEFGDAYKVFDGSSERKLGSWNAVIAGLSQGGRPKDAVHMFLRMRRSGFMADGVTIVSVVSACGSLGDLKLAVQLHKIVFQVKHKRNEDTLMLNSLIDMYGKCGRMDLAHEVFSKMHERDVSSWTSMIVGYAMHGHATEAMDCFRAMIDSNVMPNHVTFVGVLSACVHGGMVDEGKHCFQLMKNVYGIEPQMQHYGCMADLLGRAGSLEDARNLVEGMPMKPNVVIWGCLLGASERHSDVNMGEWVAKHFLELEPWNDGIYVVLSNIYANRDMWKQVEKIREIMKQRRLAKLHGYSRVTSIID</sequence>
<dbReference type="InterPro" id="IPR002885">
    <property type="entry name" value="PPR_rpt"/>
</dbReference>
<dbReference type="InterPro" id="IPR046960">
    <property type="entry name" value="PPR_At4g14850-like_plant"/>
</dbReference>
<dbReference type="EMBL" id="GISG01223772">
    <property type="protein sequence ID" value="MBA4664442.1"/>
    <property type="molecule type" value="Transcribed_RNA"/>
</dbReference>
<feature type="repeat" description="PPR" evidence="2">
    <location>
        <begin position="264"/>
        <end position="298"/>
    </location>
</feature>
<dbReference type="GO" id="GO:0003723">
    <property type="term" value="F:RNA binding"/>
    <property type="evidence" value="ECO:0007669"/>
    <property type="project" value="InterPro"/>
</dbReference>
<dbReference type="AlphaFoldDB" id="A0A7C9EC18"/>
<accession>A0A7C9EC18</accession>
<name>A0A7C9EC18_OPUST</name>
<dbReference type="FunFam" id="1.25.40.10:FF:000090">
    <property type="entry name" value="Pentatricopeptide repeat-containing protein, chloroplastic"/>
    <property type="match status" value="1"/>
</dbReference>
<evidence type="ECO:0000256" key="3">
    <source>
        <dbReference type="SAM" id="MobiDB-lite"/>
    </source>
</evidence>
<reference evidence="4" key="1">
    <citation type="journal article" date="2013" name="J. Plant Res.">
        <title>Effect of fungi and light on seed germination of three Opuntia species from semiarid lands of central Mexico.</title>
        <authorList>
            <person name="Delgado-Sanchez P."/>
            <person name="Jimenez-Bremont J.F."/>
            <person name="Guerrero-Gonzalez Mde L."/>
            <person name="Flores J."/>
        </authorList>
    </citation>
    <scope>NUCLEOTIDE SEQUENCE</scope>
    <source>
        <tissue evidence="4">Cladode</tissue>
    </source>
</reference>
<dbReference type="PROSITE" id="PS51375">
    <property type="entry name" value="PPR"/>
    <property type="match status" value="2"/>
</dbReference>
<feature type="region of interest" description="Disordered" evidence="3">
    <location>
        <begin position="35"/>
        <end position="55"/>
    </location>
</feature>
<dbReference type="InterPro" id="IPR046848">
    <property type="entry name" value="E_motif"/>
</dbReference>
<evidence type="ECO:0000313" key="4">
    <source>
        <dbReference type="EMBL" id="MBA4664442.1"/>
    </source>
</evidence>
<dbReference type="PANTHER" id="PTHR47926:SF491">
    <property type="entry name" value="(WILD MALAYSIAN BANANA) HYPOTHETICAL PROTEIN"/>
    <property type="match status" value="1"/>
</dbReference>
<dbReference type="GO" id="GO:0009451">
    <property type="term" value="P:RNA modification"/>
    <property type="evidence" value="ECO:0007669"/>
    <property type="project" value="InterPro"/>
</dbReference>
<dbReference type="InterPro" id="IPR011990">
    <property type="entry name" value="TPR-like_helical_dom_sf"/>
</dbReference>
<dbReference type="Pfam" id="PF20431">
    <property type="entry name" value="E_motif"/>
    <property type="match status" value="1"/>
</dbReference>
<evidence type="ECO:0000256" key="1">
    <source>
        <dbReference type="ARBA" id="ARBA00022737"/>
    </source>
</evidence>
<reference evidence="4" key="2">
    <citation type="submission" date="2020-07" db="EMBL/GenBank/DDBJ databases">
        <authorList>
            <person name="Vera ALvarez R."/>
            <person name="Arias-Moreno D.M."/>
            <person name="Jimenez-Jacinto V."/>
            <person name="Jimenez-Bremont J.F."/>
            <person name="Swaminathan K."/>
            <person name="Moose S.P."/>
            <person name="Guerrero-Gonzalez M.L."/>
            <person name="Marino-Ramirez L."/>
            <person name="Landsman D."/>
            <person name="Rodriguez-Kessler M."/>
            <person name="Delgado-Sanchez P."/>
        </authorList>
    </citation>
    <scope>NUCLEOTIDE SEQUENCE</scope>
    <source>
        <tissue evidence="4">Cladode</tissue>
    </source>
</reference>
<dbReference type="GO" id="GO:0003755">
    <property type="term" value="F:peptidyl-prolyl cis-trans isomerase activity"/>
    <property type="evidence" value="ECO:0007669"/>
    <property type="project" value="UniProtKB-EC"/>
</dbReference>
<keyword evidence="4" id="KW-0413">Isomerase</keyword>
<organism evidence="4">
    <name type="scientific">Opuntia streptacantha</name>
    <name type="common">Prickly pear cactus</name>
    <name type="synonym">Opuntia cardona</name>
    <dbReference type="NCBI Taxonomy" id="393608"/>
    <lineage>
        <taxon>Eukaryota</taxon>
        <taxon>Viridiplantae</taxon>
        <taxon>Streptophyta</taxon>
        <taxon>Embryophyta</taxon>
        <taxon>Tracheophyta</taxon>
        <taxon>Spermatophyta</taxon>
        <taxon>Magnoliopsida</taxon>
        <taxon>eudicotyledons</taxon>
        <taxon>Gunneridae</taxon>
        <taxon>Pentapetalae</taxon>
        <taxon>Caryophyllales</taxon>
        <taxon>Cactineae</taxon>
        <taxon>Cactaceae</taxon>
        <taxon>Opuntioideae</taxon>
        <taxon>Opuntia</taxon>
    </lineage>
</organism>
<dbReference type="FunFam" id="1.25.40.10:FF:000344">
    <property type="entry name" value="Pentatricopeptide repeat-containing protein"/>
    <property type="match status" value="1"/>
</dbReference>
<dbReference type="Gene3D" id="1.25.40.10">
    <property type="entry name" value="Tetratricopeptide repeat domain"/>
    <property type="match status" value="2"/>
</dbReference>
<evidence type="ECO:0000256" key="2">
    <source>
        <dbReference type="PROSITE-ProRule" id="PRU00708"/>
    </source>
</evidence>
<feature type="compositionally biased region" description="Polar residues" evidence="3">
    <location>
        <begin position="35"/>
        <end position="51"/>
    </location>
</feature>
<protein>
    <submittedName>
        <fullName evidence="4">Peptidylprolyl isomerase</fullName>
        <ecNumber evidence="4">5.2.1.8</ecNumber>
    </submittedName>
</protein>